<keyword evidence="2" id="KW-0472">Membrane</keyword>
<feature type="compositionally biased region" description="Polar residues" evidence="1">
    <location>
        <begin position="74"/>
        <end position="85"/>
    </location>
</feature>
<feature type="compositionally biased region" description="Low complexity" evidence="1">
    <location>
        <begin position="169"/>
        <end position="179"/>
    </location>
</feature>
<protein>
    <submittedName>
        <fullName evidence="4">CAP domain-containing protein</fullName>
    </submittedName>
</protein>
<evidence type="ECO:0000256" key="1">
    <source>
        <dbReference type="SAM" id="MobiDB-lite"/>
    </source>
</evidence>
<name>A0ABV3DNN8_9ACTN</name>
<feature type="compositionally biased region" description="Low complexity" evidence="1">
    <location>
        <begin position="110"/>
        <end position="130"/>
    </location>
</feature>
<keyword evidence="2" id="KW-1133">Transmembrane helix</keyword>
<dbReference type="Gene3D" id="3.40.33.10">
    <property type="entry name" value="CAP"/>
    <property type="match status" value="1"/>
</dbReference>
<accession>A0ABV3DNN8</accession>
<feature type="compositionally biased region" description="Low complexity" evidence="1">
    <location>
        <begin position="1"/>
        <end position="10"/>
    </location>
</feature>
<keyword evidence="2" id="KW-0812">Transmembrane</keyword>
<dbReference type="InterPro" id="IPR014044">
    <property type="entry name" value="CAP_dom"/>
</dbReference>
<evidence type="ECO:0000313" key="4">
    <source>
        <dbReference type="EMBL" id="MEU8136837.1"/>
    </source>
</evidence>
<evidence type="ECO:0000313" key="5">
    <source>
        <dbReference type="Proteomes" id="UP001551482"/>
    </source>
</evidence>
<feature type="compositionally biased region" description="Pro residues" evidence="1">
    <location>
        <begin position="131"/>
        <end position="144"/>
    </location>
</feature>
<reference evidence="4 5" key="1">
    <citation type="submission" date="2024-06" db="EMBL/GenBank/DDBJ databases">
        <title>The Natural Products Discovery Center: Release of the First 8490 Sequenced Strains for Exploring Actinobacteria Biosynthetic Diversity.</title>
        <authorList>
            <person name="Kalkreuter E."/>
            <person name="Kautsar S.A."/>
            <person name="Yang D."/>
            <person name="Bader C.D."/>
            <person name="Teijaro C.N."/>
            <person name="Fluegel L."/>
            <person name="Davis C.M."/>
            <person name="Simpson J.R."/>
            <person name="Lauterbach L."/>
            <person name="Steele A.D."/>
            <person name="Gui C."/>
            <person name="Meng S."/>
            <person name="Li G."/>
            <person name="Viehrig K."/>
            <person name="Ye F."/>
            <person name="Su P."/>
            <person name="Kiefer A.F."/>
            <person name="Nichols A."/>
            <person name="Cepeda A.J."/>
            <person name="Yan W."/>
            <person name="Fan B."/>
            <person name="Jiang Y."/>
            <person name="Adhikari A."/>
            <person name="Zheng C.-J."/>
            <person name="Schuster L."/>
            <person name="Cowan T.M."/>
            <person name="Smanski M.J."/>
            <person name="Chevrette M.G."/>
            <person name="De Carvalho L.P.S."/>
            <person name="Shen B."/>
        </authorList>
    </citation>
    <scope>NUCLEOTIDE SEQUENCE [LARGE SCALE GENOMIC DNA]</scope>
    <source>
        <strain evidence="4 5">NPDC048946</strain>
    </source>
</reference>
<sequence length="308" mass="30749">MGNRSGAAGSSRGGRHKAGGSRHSRRRAGGHRRKPRRSGPFALVAALVVAAAVVVGVLNGLGGGGGAGRDTAGDTPTSPRISATDASGDPAADPGRFAAGEDGARPVPGPDAGSGSAGPGPASTSSSGPPAASPPPSSAPPSPSPSTSKPPTSAKPSTTAPSRPPSSTRPPSTAAPSGSKADQYASEVVRLANVERAKNGCGPLSEDPELKAAALGHSQDMAARDYFSHTGQDGRSAGDRITAAGYSWSTWGENIARGQQTPESVMEAWMNSPGHRANILNCSFKDLGVGVHIASGGPWWTQNFAASR</sequence>
<feature type="compositionally biased region" description="Basic residues" evidence="1">
    <location>
        <begin position="13"/>
        <end position="37"/>
    </location>
</feature>
<gene>
    <name evidence="4" type="ORF">AB0C36_25415</name>
</gene>
<comment type="caution">
    <text evidence="4">The sequence shown here is derived from an EMBL/GenBank/DDBJ whole genome shotgun (WGS) entry which is preliminary data.</text>
</comment>
<evidence type="ECO:0000256" key="2">
    <source>
        <dbReference type="SAM" id="Phobius"/>
    </source>
</evidence>
<keyword evidence="5" id="KW-1185">Reference proteome</keyword>
<evidence type="ECO:0000259" key="3">
    <source>
        <dbReference type="Pfam" id="PF00188"/>
    </source>
</evidence>
<dbReference type="PANTHER" id="PTHR31157">
    <property type="entry name" value="SCP DOMAIN-CONTAINING PROTEIN"/>
    <property type="match status" value="1"/>
</dbReference>
<dbReference type="SUPFAM" id="SSF55797">
    <property type="entry name" value="PR-1-like"/>
    <property type="match status" value="1"/>
</dbReference>
<feature type="compositionally biased region" description="Low complexity" evidence="1">
    <location>
        <begin position="145"/>
        <end position="161"/>
    </location>
</feature>
<proteinExistence type="predicted"/>
<dbReference type="Proteomes" id="UP001551482">
    <property type="component" value="Unassembled WGS sequence"/>
</dbReference>
<feature type="region of interest" description="Disordered" evidence="1">
    <location>
        <begin position="62"/>
        <end position="184"/>
    </location>
</feature>
<dbReference type="CDD" id="cd05379">
    <property type="entry name" value="CAP_bacterial"/>
    <property type="match status" value="1"/>
</dbReference>
<feature type="domain" description="SCP" evidence="3">
    <location>
        <begin position="190"/>
        <end position="304"/>
    </location>
</feature>
<dbReference type="InterPro" id="IPR035940">
    <property type="entry name" value="CAP_sf"/>
</dbReference>
<feature type="transmembrane region" description="Helical" evidence="2">
    <location>
        <begin position="41"/>
        <end position="61"/>
    </location>
</feature>
<dbReference type="EMBL" id="JBEZFP010000073">
    <property type="protein sequence ID" value="MEU8136837.1"/>
    <property type="molecule type" value="Genomic_DNA"/>
</dbReference>
<dbReference type="RefSeq" id="WP_358357836.1">
    <property type="nucleotide sequence ID" value="NZ_JBEZFP010000073.1"/>
</dbReference>
<feature type="region of interest" description="Disordered" evidence="1">
    <location>
        <begin position="1"/>
        <end position="39"/>
    </location>
</feature>
<dbReference type="PANTHER" id="PTHR31157:SF1">
    <property type="entry name" value="SCP DOMAIN-CONTAINING PROTEIN"/>
    <property type="match status" value="1"/>
</dbReference>
<organism evidence="4 5">
    <name type="scientific">Streptodolium elevatio</name>
    <dbReference type="NCBI Taxonomy" id="3157996"/>
    <lineage>
        <taxon>Bacteria</taxon>
        <taxon>Bacillati</taxon>
        <taxon>Actinomycetota</taxon>
        <taxon>Actinomycetes</taxon>
        <taxon>Kitasatosporales</taxon>
        <taxon>Streptomycetaceae</taxon>
        <taxon>Streptodolium</taxon>
    </lineage>
</organism>
<dbReference type="Pfam" id="PF00188">
    <property type="entry name" value="CAP"/>
    <property type="match status" value="1"/>
</dbReference>